<feature type="domain" description="HTH luxR-type" evidence="3">
    <location>
        <begin position="831"/>
        <end position="896"/>
    </location>
</feature>
<sequence length="911" mass="97297">MARPVLRGRNAELAAVATLLRRAGDVRQGCVICLRGEPGIGKSTMLQAVARQAAAAGFAVGFGKAEELDQISAGAPLLVALRSGSQPLLDADTFAGLAPLHHQPVWLIDRIASLLAEISPRSPVLIVVDDAQWADPVTRFALETLPGRLAEAPVVWLTASRDVGGEPPGALDDVERHDVVLGPLTGAELDALALDHLGGPAEGLTHRRLHALGGNPFLAVQLLSGVAAARSAGAETDDIPPAFADAIESRLRSLSTETAELVECAAVWGRPLDLSDAAELLAGRSVAAITAQRREAHARGLLAEDRDHIAFAHDLIREAVYETVPAAVRRALHLRCARYLVSSGRGVVAAAPHARAAARPGDHEVVQILCGAAAQTSLTMPAVAAPLIVEAFGLLDHKDPRRMEIGEQCAEILIRAQRGSDAVTVIDALLMETSDAETRARLQSLAAQALWLMGQLGEIDRRIVDVQDRRAVSPQLQARLAAAEALVLTRAGTAKAATEAAEAALARGRALGDERTQLLALEALAEADTAEGRHGSARRHYRALRALGGTTYLAGEVLALQQLDRFDEAEDLLARVHQRHDHSLPSLVFAQLLQDFKLGRFAEADAGAMTVIRLCDEMGTYVHKFEAWLIGSVVAVIRGDLALARERLRPAEETRQADDAFRKAPTLLIKGRLAGAEGRFEDSVQILKPLMDSLARSRSWWPRSPELLRVQAGIAIAAADDEFAWQTVERARTAAERNPGVASFEGVALQVEGFVTGDAGTLRSAVKILRESPRSFLLAGALADYGAVLVDQGDRHTAAVALTEAWDRYAELGANFYLPGVERNLSRAGAPTGSGESLTKAEERVAQLVSEGHTNQSVASTLGVSVHTVNTHLRAVFRKMGVRSRVQLANAMNATAIGRNWFRSHSPGRSR</sequence>
<evidence type="ECO:0000313" key="4">
    <source>
        <dbReference type="EMBL" id="ORB49972.1"/>
    </source>
</evidence>
<evidence type="ECO:0000259" key="3">
    <source>
        <dbReference type="PROSITE" id="PS50043"/>
    </source>
</evidence>
<dbReference type="Gene3D" id="1.10.10.10">
    <property type="entry name" value="Winged helix-like DNA-binding domain superfamily/Winged helix DNA-binding domain"/>
    <property type="match status" value="1"/>
</dbReference>
<dbReference type="PANTHER" id="PTHR16305:SF35">
    <property type="entry name" value="TRANSCRIPTIONAL ACTIVATOR DOMAIN"/>
    <property type="match status" value="1"/>
</dbReference>
<dbReference type="InterPro" id="IPR016032">
    <property type="entry name" value="Sig_transdc_resp-reg_C-effctor"/>
</dbReference>
<dbReference type="SMART" id="SM00421">
    <property type="entry name" value="HTH_LUXR"/>
    <property type="match status" value="1"/>
</dbReference>
<dbReference type="InterPro" id="IPR027417">
    <property type="entry name" value="P-loop_NTPase"/>
</dbReference>
<proteinExistence type="predicted"/>
<comment type="caution">
    <text evidence="4">The sequence shown here is derived from an EMBL/GenBank/DDBJ whole genome shotgun (WGS) entry which is preliminary data.</text>
</comment>
<dbReference type="RefSeq" id="WP_165760897.1">
    <property type="nucleotide sequence ID" value="NZ_JACKUO010000026.1"/>
</dbReference>
<name>A0A1X0IPY5_MYCRH</name>
<dbReference type="GO" id="GO:0003677">
    <property type="term" value="F:DNA binding"/>
    <property type="evidence" value="ECO:0007669"/>
    <property type="project" value="InterPro"/>
</dbReference>
<keyword evidence="5" id="KW-1185">Reference proteome</keyword>
<gene>
    <name evidence="4" type="ORF">BST42_21945</name>
</gene>
<dbReference type="EMBL" id="MVIH01000012">
    <property type="protein sequence ID" value="ORB49972.1"/>
    <property type="molecule type" value="Genomic_DNA"/>
</dbReference>
<dbReference type="PRINTS" id="PR00038">
    <property type="entry name" value="HTHLUXR"/>
</dbReference>
<dbReference type="Pfam" id="PF13191">
    <property type="entry name" value="AAA_16"/>
    <property type="match status" value="1"/>
</dbReference>
<evidence type="ECO:0000256" key="2">
    <source>
        <dbReference type="ARBA" id="ARBA00022840"/>
    </source>
</evidence>
<protein>
    <recommendedName>
        <fullName evidence="3">HTH luxR-type domain-containing protein</fullName>
    </recommendedName>
</protein>
<dbReference type="AlphaFoldDB" id="A0A1X0IPY5"/>
<organism evidence="4 5">
    <name type="scientific">Mycolicibacterium rhodesiae</name>
    <name type="common">Mycobacterium rhodesiae</name>
    <dbReference type="NCBI Taxonomy" id="36814"/>
    <lineage>
        <taxon>Bacteria</taxon>
        <taxon>Bacillati</taxon>
        <taxon>Actinomycetota</taxon>
        <taxon>Actinomycetes</taxon>
        <taxon>Mycobacteriales</taxon>
        <taxon>Mycobacteriaceae</taxon>
        <taxon>Mycolicibacterium</taxon>
    </lineage>
</organism>
<evidence type="ECO:0000256" key="1">
    <source>
        <dbReference type="ARBA" id="ARBA00022741"/>
    </source>
</evidence>
<evidence type="ECO:0000313" key="5">
    <source>
        <dbReference type="Proteomes" id="UP000192534"/>
    </source>
</evidence>
<dbReference type="PANTHER" id="PTHR16305">
    <property type="entry name" value="TESTICULAR SOLUBLE ADENYLYL CYCLASE"/>
    <property type="match status" value="1"/>
</dbReference>
<dbReference type="GO" id="GO:0004016">
    <property type="term" value="F:adenylate cyclase activity"/>
    <property type="evidence" value="ECO:0007669"/>
    <property type="project" value="TreeGrafter"/>
</dbReference>
<keyword evidence="2" id="KW-0067">ATP-binding</keyword>
<dbReference type="GO" id="GO:0006355">
    <property type="term" value="P:regulation of DNA-templated transcription"/>
    <property type="evidence" value="ECO:0007669"/>
    <property type="project" value="InterPro"/>
</dbReference>
<dbReference type="InterPro" id="IPR036388">
    <property type="entry name" value="WH-like_DNA-bd_sf"/>
</dbReference>
<dbReference type="GO" id="GO:0005737">
    <property type="term" value="C:cytoplasm"/>
    <property type="evidence" value="ECO:0007669"/>
    <property type="project" value="TreeGrafter"/>
</dbReference>
<dbReference type="InterPro" id="IPR041664">
    <property type="entry name" value="AAA_16"/>
</dbReference>
<dbReference type="PROSITE" id="PS50043">
    <property type="entry name" value="HTH_LUXR_2"/>
    <property type="match status" value="1"/>
</dbReference>
<keyword evidence="1" id="KW-0547">Nucleotide-binding</keyword>
<reference evidence="4 5" key="1">
    <citation type="submission" date="2016-12" db="EMBL/GenBank/DDBJ databases">
        <title>The new phylogeny of genus Mycobacterium.</title>
        <authorList>
            <person name="Tortoli E."/>
            <person name="Trovato A."/>
            <person name="Cirillo D.M."/>
        </authorList>
    </citation>
    <scope>NUCLEOTIDE SEQUENCE [LARGE SCALE GENOMIC DNA]</scope>
    <source>
        <strain evidence="4 5">DSM 44223</strain>
    </source>
</reference>
<dbReference type="GO" id="GO:0005524">
    <property type="term" value="F:ATP binding"/>
    <property type="evidence" value="ECO:0007669"/>
    <property type="project" value="UniProtKB-KW"/>
</dbReference>
<dbReference type="Gene3D" id="3.40.50.300">
    <property type="entry name" value="P-loop containing nucleotide triphosphate hydrolases"/>
    <property type="match status" value="1"/>
</dbReference>
<dbReference type="SUPFAM" id="SSF52540">
    <property type="entry name" value="P-loop containing nucleoside triphosphate hydrolases"/>
    <property type="match status" value="1"/>
</dbReference>
<dbReference type="Pfam" id="PF00196">
    <property type="entry name" value="GerE"/>
    <property type="match status" value="1"/>
</dbReference>
<accession>A0A1X0IPY5</accession>
<dbReference type="CDD" id="cd06170">
    <property type="entry name" value="LuxR_C_like"/>
    <property type="match status" value="1"/>
</dbReference>
<dbReference type="InterPro" id="IPR000792">
    <property type="entry name" value="Tscrpt_reg_LuxR_C"/>
</dbReference>
<dbReference type="SUPFAM" id="SSF46894">
    <property type="entry name" value="C-terminal effector domain of the bipartite response regulators"/>
    <property type="match status" value="1"/>
</dbReference>
<dbReference type="PROSITE" id="PS00622">
    <property type="entry name" value="HTH_LUXR_1"/>
    <property type="match status" value="1"/>
</dbReference>
<dbReference type="Proteomes" id="UP000192534">
    <property type="component" value="Unassembled WGS sequence"/>
</dbReference>